<protein>
    <submittedName>
        <fullName evidence="3">Phosphonate ABC transporter substrate-binding protein</fullName>
    </submittedName>
</protein>
<dbReference type="AlphaFoldDB" id="A0A494ZV12"/>
<dbReference type="Gene3D" id="3.40.190.10">
    <property type="entry name" value="Periplasmic binding protein-like II"/>
    <property type="match status" value="2"/>
</dbReference>
<proteinExistence type="predicted"/>
<dbReference type="OrthoDB" id="9776786at2"/>
<dbReference type="Proteomes" id="UP000269301">
    <property type="component" value="Unassembled WGS sequence"/>
</dbReference>
<name>A0A494ZV12_9BACI</name>
<dbReference type="PANTHER" id="PTHR35841:SF1">
    <property type="entry name" value="PHOSPHONATES-BINDING PERIPLASMIC PROTEIN"/>
    <property type="match status" value="1"/>
</dbReference>
<dbReference type="EMBL" id="RBZP01000020">
    <property type="protein sequence ID" value="RKQ29967.1"/>
    <property type="molecule type" value="Genomic_DNA"/>
</dbReference>
<evidence type="ECO:0000256" key="1">
    <source>
        <dbReference type="SAM" id="MobiDB-lite"/>
    </source>
</evidence>
<reference evidence="3 4" key="1">
    <citation type="journal article" date="2016" name="Int. J. Syst. Evol. Microbiol.">
        <title>Oceanobacillus halophilus sp. nov., a novel moderately halophilic bacterium from a hypersaline lake.</title>
        <authorList>
            <person name="Amoozegar M.A."/>
            <person name="Bagheri M."/>
            <person name="Makhdoumi A."/>
            <person name="Nikou M.M."/>
            <person name="Fazeli S.A.S."/>
            <person name="Schumann P."/>
            <person name="Sproer C."/>
            <person name="Sanchez-Porro C."/>
            <person name="Ventosa A."/>
        </authorList>
    </citation>
    <scope>NUCLEOTIDE SEQUENCE [LARGE SCALE GENOMIC DNA]</scope>
    <source>
        <strain evidence="3 4">DSM 23996</strain>
    </source>
</reference>
<organism evidence="3 4">
    <name type="scientific">Oceanobacillus halophilus</name>
    <dbReference type="NCBI Taxonomy" id="930130"/>
    <lineage>
        <taxon>Bacteria</taxon>
        <taxon>Bacillati</taxon>
        <taxon>Bacillota</taxon>
        <taxon>Bacilli</taxon>
        <taxon>Bacillales</taxon>
        <taxon>Bacillaceae</taxon>
        <taxon>Oceanobacillus</taxon>
    </lineage>
</organism>
<feature type="compositionally biased region" description="Basic and acidic residues" evidence="1">
    <location>
        <begin position="342"/>
        <end position="355"/>
    </location>
</feature>
<feature type="region of interest" description="Disordered" evidence="1">
    <location>
        <begin position="26"/>
        <end position="64"/>
    </location>
</feature>
<dbReference type="SUPFAM" id="SSF53850">
    <property type="entry name" value="Periplasmic binding protein-like II"/>
    <property type="match status" value="1"/>
</dbReference>
<sequence>MLKKVLFAIMVSFVMLVLVACGNNAEESSSEAEEPSETGGESSEAEEENESIDTLSVGFVPSRDPDEIITATEPLKELLKKEMASLGYDIGEVDITVGTNYEAVGEALSAGTTDIGLIPGGTYVLYDDGAEVILTATRAGLSIDSDDAKDWNDNKPTEASDEQATSYRALIIAGPSEKGQELAEKVNNGEELPFEDVNSASWAVMSSSSPAGYIYPALWLDENYGKTITDLDNVVQSDSYGSAFARLAQGQIDVMVTYADARRDNEDKWQEEFDGEGSIWDDTNVIGVTPGIYNDTVSVSKNSEIMDDDLKSAIQQAFINIGETEEGKEVISIYNHEGYQKAESSDYDNERKAQEMVKSFN</sequence>
<keyword evidence="2" id="KW-0732">Signal</keyword>
<dbReference type="RefSeq" id="WP_121205685.1">
    <property type="nucleotide sequence ID" value="NZ_RBZP01000020.1"/>
</dbReference>
<gene>
    <name evidence="3" type="ORF">D8M06_16475</name>
</gene>
<dbReference type="Pfam" id="PF12974">
    <property type="entry name" value="Phosphonate-bd"/>
    <property type="match status" value="1"/>
</dbReference>
<evidence type="ECO:0000313" key="3">
    <source>
        <dbReference type="EMBL" id="RKQ29967.1"/>
    </source>
</evidence>
<feature type="chain" id="PRO_5039540241" evidence="2">
    <location>
        <begin position="21"/>
        <end position="361"/>
    </location>
</feature>
<accession>A0A494ZV12</accession>
<comment type="caution">
    <text evidence="3">The sequence shown here is derived from an EMBL/GenBank/DDBJ whole genome shotgun (WGS) entry which is preliminary data.</text>
</comment>
<feature type="region of interest" description="Disordered" evidence="1">
    <location>
        <begin position="342"/>
        <end position="361"/>
    </location>
</feature>
<feature type="signal peptide" evidence="2">
    <location>
        <begin position="1"/>
        <end position="20"/>
    </location>
</feature>
<evidence type="ECO:0000313" key="4">
    <source>
        <dbReference type="Proteomes" id="UP000269301"/>
    </source>
</evidence>
<dbReference type="PANTHER" id="PTHR35841">
    <property type="entry name" value="PHOSPHONATES-BINDING PERIPLASMIC PROTEIN"/>
    <property type="match status" value="1"/>
</dbReference>
<keyword evidence="4" id="KW-1185">Reference proteome</keyword>
<dbReference type="PROSITE" id="PS51257">
    <property type="entry name" value="PROKAR_LIPOPROTEIN"/>
    <property type="match status" value="1"/>
</dbReference>
<evidence type="ECO:0000256" key="2">
    <source>
        <dbReference type="SAM" id="SignalP"/>
    </source>
</evidence>